<dbReference type="GeneID" id="92793486"/>
<comment type="caution">
    <text evidence="2">The sequence shown here is derived from an EMBL/GenBank/DDBJ whole genome shotgun (WGS) entry which is preliminary data.</text>
</comment>
<proteinExistence type="predicted"/>
<dbReference type="Proteomes" id="UP000004090">
    <property type="component" value="Unassembled WGS sequence"/>
</dbReference>
<evidence type="ECO:0000256" key="1">
    <source>
        <dbReference type="SAM" id="Coils"/>
    </source>
</evidence>
<evidence type="ECO:0000313" key="2">
    <source>
        <dbReference type="EMBL" id="EDP11336.1"/>
    </source>
</evidence>
<feature type="coiled-coil region" evidence="1">
    <location>
        <begin position="1"/>
        <end position="28"/>
    </location>
</feature>
<dbReference type="STRING" id="428127.EUBDOL_01256"/>
<dbReference type="RefSeq" id="WP_004799620.1">
    <property type="nucleotide sequence ID" value="NZ_DS483475.1"/>
</dbReference>
<protein>
    <submittedName>
        <fullName evidence="2">Uncharacterized protein</fullName>
    </submittedName>
</protein>
<name>A8RC35_9FIRM</name>
<sequence>MEEITLTKEQLEELKEQIKIEILAEKKISVYNKPLVSVQRKYWEQLIRINMGSTWEVIRRMTAYLLGYKKSKDIPETRFEEAANIAETLCIKVIEAFSKGDESNLIQTERKEK</sequence>
<evidence type="ECO:0000313" key="3">
    <source>
        <dbReference type="Proteomes" id="UP000004090"/>
    </source>
</evidence>
<dbReference type="HOGENOM" id="CLU_2129665_0_0_9"/>
<organism evidence="2 3">
    <name type="scientific">Amedibacillus dolichus DSM 3991</name>
    <dbReference type="NCBI Taxonomy" id="428127"/>
    <lineage>
        <taxon>Bacteria</taxon>
        <taxon>Bacillati</taxon>
        <taxon>Bacillota</taxon>
        <taxon>Erysipelotrichia</taxon>
        <taxon>Erysipelotrichales</taxon>
        <taxon>Erysipelotrichaceae</taxon>
        <taxon>Amedibacillus</taxon>
    </lineage>
</organism>
<dbReference type="EMBL" id="ABAW02000019">
    <property type="protein sequence ID" value="EDP11336.1"/>
    <property type="molecule type" value="Genomic_DNA"/>
</dbReference>
<accession>A8RC35</accession>
<gene>
    <name evidence="2" type="ORF">EUBDOL_01256</name>
</gene>
<keyword evidence="1" id="KW-0175">Coiled coil</keyword>
<reference evidence="2 3" key="2">
    <citation type="submission" date="2007-09" db="EMBL/GenBank/DDBJ databases">
        <authorList>
            <person name="Fulton L."/>
            <person name="Clifton S."/>
            <person name="Fulton B."/>
            <person name="Xu J."/>
            <person name="Minx P."/>
            <person name="Pepin K.H."/>
            <person name="Johnson M."/>
            <person name="Thiruvilangam P."/>
            <person name="Bhonagiri V."/>
            <person name="Nash W.E."/>
            <person name="Mardis E.R."/>
            <person name="Wilson R.K."/>
        </authorList>
    </citation>
    <scope>NUCLEOTIDE SEQUENCE [LARGE SCALE GENOMIC DNA]</scope>
    <source>
        <strain evidence="2 3">DSM 3991</strain>
    </source>
</reference>
<dbReference type="AlphaFoldDB" id="A8RC35"/>
<reference evidence="2 3" key="1">
    <citation type="submission" date="2007-09" db="EMBL/GenBank/DDBJ databases">
        <title>Draft genome sequence of Eubacterium dolichum (DSM 3991).</title>
        <authorList>
            <person name="Sudarsanam P."/>
            <person name="Ley R."/>
            <person name="Guruge J."/>
            <person name="Turnbaugh P.J."/>
            <person name="Mahowald M."/>
            <person name="Liep D."/>
            <person name="Gordon J."/>
        </authorList>
    </citation>
    <scope>NUCLEOTIDE SEQUENCE [LARGE SCALE GENOMIC DNA]</scope>
    <source>
        <strain evidence="2 3">DSM 3991</strain>
    </source>
</reference>